<reference evidence="2 3" key="1">
    <citation type="submission" date="2018-06" db="EMBL/GenBank/DDBJ databases">
        <title>A transcriptomic atlas of mushroom development highlights an independent origin of complex multicellularity.</title>
        <authorList>
            <consortium name="DOE Joint Genome Institute"/>
            <person name="Krizsan K."/>
            <person name="Almasi E."/>
            <person name="Merenyi Z."/>
            <person name="Sahu N."/>
            <person name="Viragh M."/>
            <person name="Koszo T."/>
            <person name="Mondo S."/>
            <person name="Kiss B."/>
            <person name="Balint B."/>
            <person name="Kues U."/>
            <person name="Barry K."/>
            <person name="Hegedus J.C."/>
            <person name="Henrissat B."/>
            <person name="Johnson J."/>
            <person name="Lipzen A."/>
            <person name="Ohm R."/>
            <person name="Nagy I."/>
            <person name="Pangilinan J."/>
            <person name="Yan J."/>
            <person name="Xiong Y."/>
            <person name="Grigoriev I.V."/>
            <person name="Hibbett D.S."/>
            <person name="Nagy L.G."/>
        </authorList>
    </citation>
    <scope>NUCLEOTIDE SEQUENCE [LARGE SCALE GENOMIC DNA]</scope>
    <source>
        <strain evidence="2 3">SZMC22713</strain>
    </source>
</reference>
<feature type="region of interest" description="Disordered" evidence="1">
    <location>
        <begin position="108"/>
        <end position="192"/>
    </location>
</feature>
<feature type="region of interest" description="Disordered" evidence="1">
    <location>
        <begin position="216"/>
        <end position="264"/>
    </location>
</feature>
<dbReference type="Proteomes" id="UP000294933">
    <property type="component" value="Unassembled WGS sequence"/>
</dbReference>
<dbReference type="VEuPathDB" id="FungiDB:BD410DRAFT_847082"/>
<proteinExistence type="predicted"/>
<gene>
    <name evidence="2" type="ORF">BD410DRAFT_847082</name>
</gene>
<keyword evidence="3" id="KW-1185">Reference proteome</keyword>
<evidence type="ECO:0000313" key="3">
    <source>
        <dbReference type="Proteomes" id="UP000294933"/>
    </source>
</evidence>
<feature type="compositionally biased region" description="Low complexity" evidence="1">
    <location>
        <begin position="249"/>
        <end position="264"/>
    </location>
</feature>
<dbReference type="AlphaFoldDB" id="A0A4Y7PE42"/>
<feature type="region of interest" description="Disordered" evidence="1">
    <location>
        <begin position="1"/>
        <end position="84"/>
    </location>
</feature>
<feature type="compositionally biased region" description="Basic and acidic residues" evidence="1">
    <location>
        <begin position="231"/>
        <end position="248"/>
    </location>
</feature>
<name>A0A4Y7PE42_9AGAM</name>
<feature type="compositionally biased region" description="Basic and acidic residues" evidence="1">
    <location>
        <begin position="173"/>
        <end position="189"/>
    </location>
</feature>
<evidence type="ECO:0000256" key="1">
    <source>
        <dbReference type="SAM" id="MobiDB-lite"/>
    </source>
</evidence>
<protein>
    <submittedName>
        <fullName evidence="2">Uncharacterized protein</fullName>
    </submittedName>
</protein>
<dbReference type="EMBL" id="ML170734">
    <property type="protein sequence ID" value="TDL13311.1"/>
    <property type="molecule type" value="Genomic_DNA"/>
</dbReference>
<sequence>MASPFPSSFALPNRRRRTIAVHQTTNTPPPNPRHLRPQQTTIGGERGRLRPPRPHNVRRADPRPRHTRTHANVHGGDGGAAGAACDGVRMAPPFSPSSAQVTYAAPLRPSHHNRQRRGQPTAASTNVKRAAKVERQRAVSEWTNSNHERAAVSDDEQREARKGTRGEHRRSSREHADVRTVHDTGERRRGGALAPPGAFFFFLLSFLLHPNPSLASHASHQRRLPSPPSHGHCDGSIDTKDMRDEEPPRSSSPLSLTPRTLHLP</sequence>
<evidence type="ECO:0000313" key="2">
    <source>
        <dbReference type="EMBL" id="TDL13311.1"/>
    </source>
</evidence>
<organism evidence="2 3">
    <name type="scientific">Rickenella mellea</name>
    <dbReference type="NCBI Taxonomy" id="50990"/>
    <lineage>
        <taxon>Eukaryota</taxon>
        <taxon>Fungi</taxon>
        <taxon>Dikarya</taxon>
        <taxon>Basidiomycota</taxon>
        <taxon>Agaricomycotina</taxon>
        <taxon>Agaricomycetes</taxon>
        <taxon>Hymenochaetales</taxon>
        <taxon>Rickenellaceae</taxon>
        <taxon>Rickenella</taxon>
    </lineage>
</organism>
<accession>A0A4Y7PE42</accession>